<evidence type="ECO:0000313" key="8">
    <source>
        <dbReference type="Proteomes" id="UP000029224"/>
    </source>
</evidence>
<feature type="transmembrane region" description="Helical" evidence="5">
    <location>
        <begin position="118"/>
        <end position="139"/>
    </location>
</feature>
<evidence type="ECO:0000256" key="3">
    <source>
        <dbReference type="ARBA" id="ARBA00022989"/>
    </source>
</evidence>
<organism evidence="7 8">
    <name type="scientific">Vibrio maritimus</name>
    <dbReference type="NCBI Taxonomy" id="990268"/>
    <lineage>
        <taxon>Bacteria</taxon>
        <taxon>Pseudomonadati</taxon>
        <taxon>Pseudomonadota</taxon>
        <taxon>Gammaproteobacteria</taxon>
        <taxon>Vibrionales</taxon>
        <taxon>Vibrionaceae</taxon>
        <taxon>Vibrio</taxon>
    </lineage>
</organism>
<feature type="domain" description="EamA" evidence="6">
    <location>
        <begin position="9"/>
        <end position="138"/>
    </location>
</feature>
<protein>
    <submittedName>
        <fullName evidence="7">Metabolite transporter (DMT) superfamily</fullName>
    </submittedName>
</protein>
<reference evidence="7 8" key="2">
    <citation type="submission" date="2014-09" db="EMBL/GenBank/DDBJ databases">
        <authorList>
            <consortium name="NBRP consortium"/>
            <person name="Sawabe T."/>
            <person name="Meirelles P."/>
            <person name="Nakanishi M."/>
            <person name="Sayaka M."/>
            <person name="Hattori M."/>
            <person name="Ohkuma M."/>
        </authorList>
    </citation>
    <scope>NUCLEOTIDE SEQUENCE [LARGE SCALE GENOMIC DNA]</scope>
    <source>
        <strain evidence="7 8">JCM 19240</strain>
    </source>
</reference>
<evidence type="ECO:0000313" key="7">
    <source>
        <dbReference type="EMBL" id="GAL32368.1"/>
    </source>
</evidence>
<sequence length="318" mass="34983">MRVSQNHKASIFMLSSTLSLAVTGLVTQYLATQFAAVEVTLLRFWMPAIVLFVFLTFSGLRIPPTSMRRVLMIRALCIAACQFCFIYALGKLSLLESVVLFGTGPLFIALFEKVLFRIPLSIQTLAALIVTFFGVIFLAGDTDGFTLKPELIIGLMAGVFNAGSQLSLHRASKGELSGVENNAWTFLLAGTLLTPVGIFYYSSLGPSAEVVTMAFKWPGVETMMVIFLLTMMIINTQVCRYQAYKSAETNTQVAPLIYTNLIFTAIFQFALFDTSFSTMQMFGIGMIVFGSLMPALKSAFRWITHAMKVPRCSSSSSN</sequence>
<comment type="caution">
    <text evidence="7">The sequence shown here is derived from an EMBL/GenBank/DDBJ whole genome shotgun (WGS) entry which is preliminary data.</text>
</comment>
<keyword evidence="4 5" id="KW-0472">Membrane</keyword>
<gene>
    <name evidence="7" type="ORF">JCM19240_5799</name>
</gene>
<dbReference type="Pfam" id="PF00892">
    <property type="entry name" value="EamA"/>
    <property type="match status" value="2"/>
</dbReference>
<comment type="subcellular location">
    <subcellularLocation>
        <location evidence="1">Membrane</location>
        <topology evidence="1">Multi-pass membrane protein</topology>
    </subcellularLocation>
</comment>
<feature type="transmembrane region" description="Helical" evidence="5">
    <location>
        <begin position="253"/>
        <end position="272"/>
    </location>
</feature>
<feature type="transmembrane region" description="Helical" evidence="5">
    <location>
        <begin position="44"/>
        <end position="63"/>
    </location>
</feature>
<evidence type="ECO:0000256" key="1">
    <source>
        <dbReference type="ARBA" id="ARBA00004141"/>
    </source>
</evidence>
<accession>A0A090SZL5</accession>
<dbReference type="PANTHER" id="PTHR22911">
    <property type="entry name" value="ACYL-MALONYL CONDENSING ENZYME-RELATED"/>
    <property type="match status" value="1"/>
</dbReference>
<dbReference type="PANTHER" id="PTHR22911:SF6">
    <property type="entry name" value="SOLUTE CARRIER FAMILY 35 MEMBER G1"/>
    <property type="match status" value="1"/>
</dbReference>
<feature type="domain" description="EamA" evidence="6">
    <location>
        <begin position="151"/>
        <end position="293"/>
    </location>
</feature>
<keyword evidence="3 5" id="KW-1133">Transmembrane helix</keyword>
<keyword evidence="8" id="KW-1185">Reference proteome</keyword>
<feature type="transmembrane region" description="Helical" evidence="5">
    <location>
        <begin position="70"/>
        <end position="88"/>
    </location>
</feature>
<dbReference type="SUPFAM" id="SSF103481">
    <property type="entry name" value="Multidrug resistance efflux transporter EmrE"/>
    <property type="match status" value="2"/>
</dbReference>
<name>A0A090SZL5_9VIBR</name>
<evidence type="ECO:0000259" key="6">
    <source>
        <dbReference type="Pfam" id="PF00892"/>
    </source>
</evidence>
<dbReference type="EMBL" id="BBMT01000001">
    <property type="protein sequence ID" value="GAL32368.1"/>
    <property type="molecule type" value="Genomic_DNA"/>
</dbReference>
<feature type="transmembrane region" description="Helical" evidence="5">
    <location>
        <begin position="94"/>
        <end position="111"/>
    </location>
</feature>
<feature type="transmembrane region" description="Helical" evidence="5">
    <location>
        <begin position="183"/>
        <end position="202"/>
    </location>
</feature>
<dbReference type="AlphaFoldDB" id="A0A090SZL5"/>
<keyword evidence="2 5" id="KW-0812">Transmembrane</keyword>
<dbReference type="GO" id="GO:0016020">
    <property type="term" value="C:membrane"/>
    <property type="evidence" value="ECO:0007669"/>
    <property type="project" value="UniProtKB-SubCell"/>
</dbReference>
<feature type="transmembrane region" description="Helical" evidence="5">
    <location>
        <begin position="222"/>
        <end position="241"/>
    </location>
</feature>
<proteinExistence type="predicted"/>
<reference evidence="7 8" key="1">
    <citation type="submission" date="2014-09" db="EMBL/GenBank/DDBJ databases">
        <title>Vibrio maritimus JCM 19240. (C210) whole genome shotgun sequence.</title>
        <authorList>
            <person name="Sawabe T."/>
            <person name="Meirelles P."/>
            <person name="Nakanishi M."/>
            <person name="Sayaka M."/>
            <person name="Hattori M."/>
            <person name="Ohkuma M."/>
        </authorList>
    </citation>
    <scope>NUCLEOTIDE SEQUENCE [LARGE SCALE GENOMIC DNA]</scope>
    <source>
        <strain evidence="7 8">JCM 19240</strain>
    </source>
</reference>
<dbReference type="Proteomes" id="UP000029224">
    <property type="component" value="Unassembled WGS sequence"/>
</dbReference>
<evidence type="ECO:0000256" key="2">
    <source>
        <dbReference type="ARBA" id="ARBA00022692"/>
    </source>
</evidence>
<evidence type="ECO:0000256" key="4">
    <source>
        <dbReference type="ARBA" id="ARBA00023136"/>
    </source>
</evidence>
<dbReference type="OrthoDB" id="6019878at2"/>
<dbReference type="InterPro" id="IPR000620">
    <property type="entry name" value="EamA_dom"/>
</dbReference>
<feature type="transmembrane region" description="Helical" evidence="5">
    <location>
        <begin position="278"/>
        <end position="296"/>
    </location>
</feature>
<feature type="transmembrane region" description="Helical" evidence="5">
    <location>
        <begin position="151"/>
        <end position="171"/>
    </location>
</feature>
<feature type="transmembrane region" description="Helical" evidence="5">
    <location>
        <begin position="12"/>
        <end position="32"/>
    </location>
</feature>
<evidence type="ECO:0000256" key="5">
    <source>
        <dbReference type="SAM" id="Phobius"/>
    </source>
</evidence>
<dbReference type="InterPro" id="IPR037185">
    <property type="entry name" value="EmrE-like"/>
</dbReference>